<feature type="transmembrane region" description="Helical" evidence="6">
    <location>
        <begin position="12"/>
        <end position="34"/>
    </location>
</feature>
<dbReference type="EMBL" id="JBAKBA010000408">
    <property type="protein sequence ID" value="MEL0661172.1"/>
    <property type="molecule type" value="Genomic_DNA"/>
</dbReference>
<evidence type="ECO:0000256" key="3">
    <source>
        <dbReference type="ARBA" id="ARBA00022692"/>
    </source>
</evidence>
<evidence type="ECO:0000256" key="6">
    <source>
        <dbReference type="SAM" id="Phobius"/>
    </source>
</evidence>
<keyword evidence="5 6" id="KW-0472">Membrane</keyword>
<name>A0ABU9HGY3_9GAMM</name>
<comment type="caution">
    <text evidence="7">The sequence shown here is derived from an EMBL/GenBank/DDBJ whole genome shotgun (WGS) entry which is preliminary data.</text>
</comment>
<gene>
    <name evidence="7" type="ORF">V6255_18930</name>
</gene>
<keyword evidence="2" id="KW-1003">Cell membrane</keyword>
<dbReference type="Pfam" id="PF04066">
    <property type="entry name" value="MrpF_PhaF"/>
    <property type="match status" value="1"/>
</dbReference>
<evidence type="ECO:0000256" key="2">
    <source>
        <dbReference type="ARBA" id="ARBA00022475"/>
    </source>
</evidence>
<evidence type="ECO:0000313" key="7">
    <source>
        <dbReference type="EMBL" id="MEL0661172.1"/>
    </source>
</evidence>
<proteinExistence type="predicted"/>
<accession>A0ABU9HGY3</accession>
<evidence type="ECO:0000256" key="4">
    <source>
        <dbReference type="ARBA" id="ARBA00022989"/>
    </source>
</evidence>
<keyword evidence="3 6" id="KW-0812">Transmembrane</keyword>
<evidence type="ECO:0000256" key="5">
    <source>
        <dbReference type="ARBA" id="ARBA00023136"/>
    </source>
</evidence>
<reference evidence="7 8" key="1">
    <citation type="submission" date="2024-02" db="EMBL/GenBank/DDBJ databases">
        <title>Bacteria isolated from the canopy kelp, Nereocystis luetkeana.</title>
        <authorList>
            <person name="Pfister C.A."/>
            <person name="Younker I.T."/>
            <person name="Light S.H."/>
        </authorList>
    </citation>
    <scope>NUCLEOTIDE SEQUENCE [LARGE SCALE GENOMIC DNA]</scope>
    <source>
        <strain evidence="7 8">TI.2.07</strain>
    </source>
</reference>
<dbReference type="Proteomes" id="UP001366060">
    <property type="component" value="Unassembled WGS sequence"/>
</dbReference>
<feature type="non-terminal residue" evidence="7">
    <location>
        <position position="1"/>
    </location>
</feature>
<comment type="subcellular location">
    <subcellularLocation>
        <location evidence="1">Cell membrane</location>
        <topology evidence="1">Multi-pass membrane protein</topology>
    </subcellularLocation>
</comment>
<dbReference type="InterPro" id="IPR007208">
    <property type="entry name" value="MrpF/PhaF-like"/>
</dbReference>
<dbReference type="RefSeq" id="WP_341629480.1">
    <property type="nucleotide sequence ID" value="NZ_JBAKBA010000408.1"/>
</dbReference>
<keyword evidence="4 6" id="KW-1133">Transmembrane helix</keyword>
<feature type="transmembrane region" description="Helical" evidence="6">
    <location>
        <begin position="40"/>
        <end position="64"/>
    </location>
</feature>
<sequence length="69" mass="7460">NALSLIIGHTTAVRIIAVDSMYINSISLIILLGLHQGSAIYYESAFLIALLGFVCTSAFCKFLLRGDII</sequence>
<keyword evidence="8" id="KW-1185">Reference proteome</keyword>
<evidence type="ECO:0000313" key="8">
    <source>
        <dbReference type="Proteomes" id="UP001366060"/>
    </source>
</evidence>
<evidence type="ECO:0000256" key="1">
    <source>
        <dbReference type="ARBA" id="ARBA00004651"/>
    </source>
</evidence>
<organism evidence="7 8">
    <name type="scientific">Psychromonas arctica</name>
    <dbReference type="NCBI Taxonomy" id="168275"/>
    <lineage>
        <taxon>Bacteria</taxon>
        <taxon>Pseudomonadati</taxon>
        <taxon>Pseudomonadota</taxon>
        <taxon>Gammaproteobacteria</taxon>
        <taxon>Alteromonadales</taxon>
        <taxon>Psychromonadaceae</taxon>
        <taxon>Psychromonas</taxon>
    </lineage>
</organism>
<protein>
    <submittedName>
        <fullName evidence="7">Monovalent cation/H+ antiporter complex subunit F</fullName>
    </submittedName>
</protein>